<proteinExistence type="predicted"/>
<name>A0A409YQH0_9AGAR</name>
<evidence type="ECO:0000313" key="1">
    <source>
        <dbReference type="EMBL" id="PPR05246.1"/>
    </source>
</evidence>
<keyword evidence="2" id="KW-1185">Reference proteome</keyword>
<dbReference type="EMBL" id="NHTK01000830">
    <property type="protein sequence ID" value="PPR05246.1"/>
    <property type="molecule type" value="Genomic_DNA"/>
</dbReference>
<dbReference type="AlphaFoldDB" id="A0A409YQH0"/>
<organism evidence="1 2">
    <name type="scientific">Panaeolus cyanescens</name>
    <dbReference type="NCBI Taxonomy" id="181874"/>
    <lineage>
        <taxon>Eukaryota</taxon>
        <taxon>Fungi</taxon>
        <taxon>Dikarya</taxon>
        <taxon>Basidiomycota</taxon>
        <taxon>Agaricomycotina</taxon>
        <taxon>Agaricomycetes</taxon>
        <taxon>Agaricomycetidae</taxon>
        <taxon>Agaricales</taxon>
        <taxon>Agaricineae</taxon>
        <taxon>Galeropsidaceae</taxon>
        <taxon>Panaeolus</taxon>
    </lineage>
</organism>
<protein>
    <submittedName>
        <fullName evidence="1">Uncharacterized protein</fullName>
    </submittedName>
</protein>
<comment type="caution">
    <text evidence="1">The sequence shown here is derived from an EMBL/GenBank/DDBJ whole genome shotgun (WGS) entry which is preliminary data.</text>
</comment>
<dbReference type="OrthoDB" id="3265241at2759"/>
<dbReference type="Proteomes" id="UP000284842">
    <property type="component" value="Unassembled WGS sequence"/>
</dbReference>
<sequence>KKDGEDGYVDVETTRGKEFVDGLPEVVKRRLHVTVGTKDGSINPVEAKALVEELKRREERELKIASGEDGGDAEAEAEAEAEKKKKIWVYDVGDQGEGVEFRARVKGMFS</sequence>
<evidence type="ECO:0000313" key="2">
    <source>
        <dbReference type="Proteomes" id="UP000284842"/>
    </source>
</evidence>
<dbReference type="InParanoid" id="A0A409YQH0"/>
<feature type="non-terminal residue" evidence="1">
    <location>
        <position position="1"/>
    </location>
</feature>
<accession>A0A409YQH0</accession>
<gene>
    <name evidence="1" type="ORF">CVT24_010460</name>
</gene>
<reference evidence="1 2" key="1">
    <citation type="journal article" date="2018" name="Evol. Lett.">
        <title>Horizontal gene cluster transfer increased hallucinogenic mushroom diversity.</title>
        <authorList>
            <person name="Reynolds H.T."/>
            <person name="Vijayakumar V."/>
            <person name="Gluck-Thaler E."/>
            <person name="Korotkin H.B."/>
            <person name="Matheny P.B."/>
            <person name="Slot J.C."/>
        </authorList>
    </citation>
    <scope>NUCLEOTIDE SEQUENCE [LARGE SCALE GENOMIC DNA]</scope>
    <source>
        <strain evidence="1 2">2629</strain>
    </source>
</reference>